<evidence type="ECO:0000313" key="3">
    <source>
        <dbReference type="Proteomes" id="UP000176511"/>
    </source>
</evidence>
<proteinExistence type="predicted"/>
<dbReference type="Proteomes" id="UP000176511">
    <property type="component" value="Unassembled WGS sequence"/>
</dbReference>
<feature type="chain" id="PRO_5009523937" evidence="1">
    <location>
        <begin position="20"/>
        <end position="178"/>
    </location>
</feature>
<evidence type="ECO:0000313" key="2">
    <source>
        <dbReference type="EMBL" id="OGG61654.1"/>
    </source>
</evidence>
<evidence type="ECO:0000256" key="1">
    <source>
        <dbReference type="SAM" id="SignalP"/>
    </source>
</evidence>
<name>A0A1F6DJQ1_9BACT</name>
<sequence length="178" mass="19615">MFRIILIAFMIVLPGSVFAAVGISPSAIEATLSSGTQQDGVIRFMRDAEDSKTKMYVNVFSEDAFILTEGKEYFMDEGVREIIIPYRFDTTTSVPGTYKSIFYIRPERAESRMAGNGVSIQVQGGVRASMTVTAPEPESWEAAARENIRDHIAAYRDTASYYATFAAASVVNLLGIKK</sequence>
<gene>
    <name evidence="2" type="ORF">A3C87_04205</name>
</gene>
<dbReference type="EMBL" id="MFLE01000016">
    <property type="protein sequence ID" value="OGG61654.1"/>
    <property type="molecule type" value="Genomic_DNA"/>
</dbReference>
<protein>
    <submittedName>
        <fullName evidence="2">Uncharacterized protein</fullName>
    </submittedName>
</protein>
<reference evidence="2 3" key="1">
    <citation type="journal article" date="2016" name="Nat. Commun.">
        <title>Thousands of microbial genomes shed light on interconnected biogeochemical processes in an aquifer system.</title>
        <authorList>
            <person name="Anantharaman K."/>
            <person name="Brown C.T."/>
            <person name="Hug L.A."/>
            <person name="Sharon I."/>
            <person name="Castelle C.J."/>
            <person name="Probst A.J."/>
            <person name="Thomas B.C."/>
            <person name="Singh A."/>
            <person name="Wilkins M.J."/>
            <person name="Karaoz U."/>
            <person name="Brodie E.L."/>
            <person name="Williams K.H."/>
            <person name="Hubbard S.S."/>
            <person name="Banfield J.F."/>
        </authorList>
    </citation>
    <scope>NUCLEOTIDE SEQUENCE [LARGE SCALE GENOMIC DNA]</scope>
</reference>
<comment type="caution">
    <text evidence="2">The sequence shown here is derived from an EMBL/GenBank/DDBJ whole genome shotgun (WGS) entry which is preliminary data.</text>
</comment>
<dbReference type="STRING" id="1798491.A3C87_04205"/>
<keyword evidence="1" id="KW-0732">Signal</keyword>
<accession>A0A1F6DJQ1</accession>
<feature type="signal peptide" evidence="1">
    <location>
        <begin position="1"/>
        <end position="19"/>
    </location>
</feature>
<dbReference type="AlphaFoldDB" id="A0A1F6DJQ1"/>
<organism evidence="2 3">
    <name type="scientific">Candidatus Kaiserbacteria bacterium RIFCSPHIGHO2_02_FULL_49_34</name>
    <dbReference type="NCBI Taxonomy" id="1798491"/>
    <lineage>
        <taxon>Bacteria</taxon>
        <taxon>Candidatus Kaiseribacteriota</taxon>
    </lineage>
</organism>